<dbReference type="InterPro" id="IPR001128">
    <property type="entry name" value="Cyt_P450"/>
</dbReference>
<dbReference type="PRINTS" id="PR00385">
    <property type="entry name" value="P450"/>
</dbReference>
<keyword evidence="4 8" id="KW-0560">Oxidoreductase</keyword>
<dbReference type="Proteomes" id="UP001314263">
    <property type="component" value="Unassembled WGS sequence"/>
</dbReference>
<dbReference type="InterPro" id="IPR036396">
    <property type="entry name" value="Cyt_P450_sf"/>
</dbReference>
<dbReference type="Pfam" id="PF00067">
    <property type="entry name" value="p450"/>
    <property type="match status" value="1"/>
</dbReference>
<dbReference type="PROSITE" id="PS00086">
    <property type="entry name" value="CYTOCHROME_P450"/>
    <property type="match status" value="1"/>
</dbReference>
<evidence type="ECO:0000313" key="9">
    <source>
        <dbReference type="EMBL" id="CAK0753854.1"/>
    </source>
</evidence>
<comment type="similarity">
    <text evidence="1 8">Belongs to the cytochrome P450 family.</text>
</comment>
<evidence type="ECO:0000256" key="1">
    <source>
        <dbReference type="ARBA" id="ARBA00010617"/>
    </source>
</evidence>
<comment type="caution">
    <text evidence="9">The sequence shown here is derived from an EMBL/GenBank/DDBJ whole genome shotgun (WGS) entry which is preliminary data.</text>
</comment>
<dbReference type="PRINTS" id="PR00463">
    <property type="entry name" value="EP450I"/>
</dbReference>
<reference evidence="9 10" key="1">
    <citation type="submission" date="2023-10" db="EMBL/GenBank/DDBJ databases">
        <authorList>
            <person name="Maclean D."/>
            <person name="Macfadyen A."/>
        </authorList>
    </citation>
    <scope>NUCLEOTIDE SEQUENCE [LARGE SCALE GENOMIC DNA]</scope>
</reference>
<keyword evidence="5 7" id="KW-0408">Iron</keyword>
<dbReference type="Gene3D" id="1.10.630.10">
    <property type="entry name" value="Cytochrome P450"/>
    <property type="match status" value="1"/>
</dbReference>
<dbReference type="InterPro" id="IPR002401">
    <property type="entry name" value="Cyt_P450_E_grp-I"/>
</dbReference>
<dbReference type="EMBL" id="CAUYUE010000003">
    <property type="protein sequence ID" value="CAK0753854.1"/>
    <property type="molecule type" value="Genomic_DNA"/>
</dbReference>
<dbReference type="PANTHER" id="PTHR24286">
    <property type="entry name" value="CYTOCHROME P450 26"/>
    <property type="match status" value="1"/>
</dbReference>
<feature type="binding site" description="axial binding residue" evidence="7">
    <location>
        <position position="459"/>
    </location>
    <ligand>
        <name>heme</name>
        <dbReference type="ChEBI" id="CHEBI:30413"/>
    </ligand>
    <ligandPart>
        <name>Fe</name>
        <dbReference type="ChEBI" id="CHEBI:18248"/>
    </ligandPart>
</feature>
<dbReference type="GO" id="GO:0020037">
    <property type="term" value="F:heme binding"/>
    <property type="evidence" value="ECO:0007669"/>
    <property type="project" value="InterPro"/>
</dbReference>
<proteinExistence type="inferred from homology"/>
<evidence type="ECO:0000256" key="7">
    <source>
        <dbReference type="PIRSR" id="PIRSR602401-1"/>
    </source>
</evidence>
<protein>
    <recommendedName>
        <fullName evidence="11">Cytochrome P450</fullName>
    </recommendedName>
</protein>
<evidence type="ECO:0000313" key="10">
    <source>
        <dbReference type="Proteomes" id="UP001314263"/>
    </source>
</evidence>
<dbReference type="InterPro" id="IPR017972">
    <property type="entry name" value="Cyt_P450_CS"/>
</dbReference>
<keyword evidence="3 7" id="KW-0479">Metal-binding</keyword>
<gene>
    <name evidence="9" type="ORF">CVIRNUC_002252</name>
</gene>
<organism evidence="9 10">
    <name type="scientific">Coccomyxa viridis</name>
    <dbReference type="NCBI Taxonomy" id="1274662"/>
    <lineage>
        <taxon>Eukaryota</taxon>
        <taxon>Viridiplantae</taxon>
        <taxon>Chlorophyta</taxon>
        <taxon>core chlorophytes</taxon>
        <taxon>Trebouxiophyceae</taxon>
        <taxon>Trebouxiophyceae incertae sedis</taxon>
        <taxon>Coccomyxaceae</taxon>
        <taxon>Coccomyxa</taxon>
    </lineage>
</organism>
<dbReference type="GO" id="GO:0016125">
    <property type="term" value="P:sterol metabolic process"/>
    <property type="evidence" value="ECO:0007669"/>
    <property type="project" value="TreeGrafter"/>
</dbReference>
<evidence type="ECO:0000256" key="5">
    <source>
        <dbReference type="ARBA" id="ARBA00023004"/>
    </source>
</evidence>
<evidence type="ECO:0000256" key="8">
    <source>
        <dbReference type="RuleBase" id="RU000461"/>
    </source>
</evidence>
<dbReference type="PANTHER" id="PTHR24286:SF384">
    <property type="entry name" value="P450, PUTATIVE (EUROFUNG)-RELATED"/>
    <property type="match status" value="1"/>
</dbReference>
<keyword evidence="2 7" id="KW-0349">Heme</keyword>
<name>A0AAV1HXX9_9CHLO</name>
<accession>A0AAV1HXX9</accession>
<dbReference type="AlphaFoldDB" id="A0AAV1HXX9"/>
<evidence type="ECO:0000256" key="4">
    <source>
        <dbReference type="ARBA" id="ARBA00023002"/>
    </source>
</evidence>
<dbReference type="GO" id="GO:0005506">
    <property type="term" value="F:iron ion binding"/>
    <property type="evidence" value="ECO:0007669"/>
    <property type="project" value="InterPro"/>
</dbReference>
<evidence type="ECO:0000256" key="6">
    <source>
        <dbReference type="ARBA" id="ARBA00023033"/>
    </source>
</evidence>
<dbReference type="GO" id="GO:0004497">
    <property type="term" value="F:monooxygenase activity"/>
    <property type="evidence" value="ECO:0007669"/>
    <property type="project" value="UniProtKB-KW"/>
</dbReference>
<evidence type="ECO:0008006" key="11">
    <source>
        <dbReference type="Google" id="ProtNLM"/>
    </source>
</evidence>
<comment type="cofactor">
    <cofactor evidence="7">
        <name>heme</name>
        <dbReference type="ChEBI" id="CHEBI:30413"/>
    </cofactor>
</comment>
<evidence type="ECO:0000256" key="2">
    <source>
        <dbReference type="ARBA" id="ARBA00022617"/>
    </source>
</evidence>
<keyword evidence="10" id="KW-1185">Reference proteome</keyword>
<keyword evidence="6 8" id="KW-0503">Monooxygenase</keyword>
<evidence type="ECO:0000256" key="3">
    <source>
        <dbReference type="ARBA" id="ARBA00022723"/>
    </source>
</evidence>
<sequence length="508" mass="57136">MSAMSMAFETPVQPLQFTSLRQFQRSPLPATTTVSGRQDNCKHATERRMVCCRAATSELSVKPIVPQGDMDIPLITSLMNTVEWLTDYNNFYEKRFAKFGPMFKTNVLFNPMVVVTDETEVERLLKAEHKLVESAWPTSMRNLLGPNSILTAGKKGHKQQRQILSQAFTDAAMREYLPTIMAVATHTLEQWADSTEPLQFYSAARAFAFDIAATVLTGVRFDGDRLTRMREQFEVYSNGLFSVPIAIPGTPYGKAINARKIILDDIEQLILAAKEQNESAHSSGRKNAMQMLLEAKDEDGAMLTMDQLKDQVLTQLFAGHETTGATLSRVLPELQKNPEILTQLRAEQDRVINRHGDSITYDVLEDMPYADAIIKEVMRLHGIVDGVWRQALEDITVQGHSIRKGWTVQLMVKRAGLAVEDFKEDATEFKPARWLESDGQPLKTSPRGFMPFGGGPRICLGMLLAKMEMRALLALLARGYCVELDDPNEFWFQGFKPVNGLPGRVYKH</sequence>
<dbReference type="SUPFAM" id="SSF48264">
    <property type="entry name" value="Cytochrome P450"/>
    <property type="match status" value="1"/>
</dbReference>
<dbReference type="GO" id="GO:0016705">
    <property type="term" value="F:oxidoreductase activity, acting on paired donors, with incorporation or reduction of molecular oxygen"/>
    <property type="evidence" value="ECO:0007669"/>
    <property type="project" value="InterPro"/>
</dbReference>